<evidence type="ECO:0000313" key="3">
    <source>
        <dbReference type="EMBL" id="CAD7228918.1"/>
    </source>
</evidence>
<protein>
    <submittedName>
        <fullName evidence="3">Uncharacterized protein</fullName>
    </submittedName>
</protein>
<feature type="compositionally biased region" description="Polar residues" evidence="1">
    <location>
        <begin position="231"/>
        <end position="246"/>
    </location>
</feature>
<evidence type="ECO:0000256" key="1">
    <source>
        <dbReference type="SAM" id="MobiDB-lite"/>
    </source>
</evidence>
<feature type="region of interest" description="Disordered" evidence="1">
    <location>
        <begin position="222"/>
        <end position="323"/>
    </location>
</feature>
<dbReference type="AlphaFoldDB" id="A0A7R8ZM03"/>
<keyword evidence="2" id="KW-0472">Membrane</keyword>
<dbReference type="EMBL" id="OB661764">
    <property type="protein sequence ID" value="CAD7228918.1"/>
    <property type="molecule type" value="Genomic_DNA"/>
</dbReference>
<keyword evidence="2" id="KW-1133">Transmembrane helix</keyword>
<name>A0A7R8ZM03_9CRUS</name>
<accession>A0A7R8ZM03</accession>
<reference evidence="3" key="1">
    <citation type="submission" date="2020-11" db="EMBL/GenBank/DDBJ databases">
        <authorList>
            <person name="Tran Van P."/>
        </authorList>
    </citation>
    <scope>NUCLEOTIDE SEQUENCE</scope>
</reference>
<evidence type="ECO:0000256" key="2">
    <source>
        <dbReference type="SAM" id="Phobius"/>
    </source>
</evidence>
<proteinExistence type="predicted"/>
<organism evidence="3">
    <name type="scientific">Cyprideis torosa</name>
    <dbReference type="NCBI Taxonomy" id="163714"/>
    <lineage>
        <taxon>Eukaryota</taxon>
        <taxon>Metazoa</taxon>
        <taxon>Ecdysozoa</taxon>
        <taxon>Arthropoda</taxon>
        <taxon>Crustacea</taxon>
        <taxon>Oligostraca</taxon>
        <taxon>Ostracoda</taxon>
        <taxon>Podocopa</taxon>
        <taxon>Podocopida</taxon>
        <taxon>Cytherocopina</taxon>
        <taxon>Cytheroidea</taxon>
        <taxon>Cytherideidae</taxon>
        <taxon>Cyprideis</taxon>
    </lineage>
</organism>
<feature type="compositionally biased region" description="Polar residues" evidence="1">
    <location>
        <begin position="309"/>
        <end position="323"/>
    </location>
</feature>
<feature type="compositionally biased region" description="Basic and acidic residues" evidence="1">
    <location>
        <begin position="247"/>
        <end position="275"/>
    </location>
</feature>
<keyword evidence="2" id="KW-0812">Transmembrane</keyword>
<sequence length="323" mass="35997">MSPYRRKIERNLQHLHQPIQGAMNDFELRGFVVVYQAHVGMLFLATFLPPLVCVGLFYCIVQFFTWLVSKIGKSQSQKIGRELSRHVEAPPPPPPPPPSTASVLHKYGTSHGVSKPGEHVTHPNGTSLSTRERSDYNYTHHLGLAEKHYNSHQQIMLRHGDGFRGKSFPSPRSPANIALFCMLLLLYKFASKNPPHLFRQPRSANARHSLHAETPGEIIREILAPRRQGNGRISTTRSSQTASVSVETEHEASPTDDHPPSYEDVTKQYPSHEKVGLVSSLLEKPPRPPYPDDEDILPPPFSQAVAVSPLSSDVTPTHTTSSL</sequence>
<feature type="compositionally biased region" description="Pro residues" evidence="1">
    <location>
        <begin position="89"/>
        <end position="99"/>
    </location>
</feature>
<gene>
    <name evidence="3" type="ORF">CTOB1V02_LOCUS6796</name>
</gene>
<feature type="transmembrane region" description="Helical" evidence="2">
    <location>
        <begin position="41"/>
        <end position="68"/>
    </location>
</feature>
<feature type="region of interest" description="Disordered" evidence="1">
    <location>
        <begin position="79"/>
        <end position="131"/>
    </location>
</feature>
<feature type="compositionally biased region" description="Basic and acidic residues" evidence="1">
    <location>
        <begin position="79"/>
        <end position="88"/>
    </location>
</feature>